<organism evidence="1">
    <name type="scientific">freshwater metagenome</name>
    <dbReference type="NCBI Taxonomy" id="449393"/>
    <lineage>
        <taxon>unclassified sequences</taxon>
        <taxon>metagenomes</taxon>
        <taxon>ecological metagenomes</taxon>
    </lineage>
</organism>
<dbReference type="EMBL" id="CAEZXB010000029">
    <property type="protein sequence ID" value="CAB4682809.1"/>
    <property type="molecule type" value="Genomic_DNA"/>
</dbReference>
<dbReference type="PIRSF" id="PIRSF009151">
    <property type="entry name" value="DUF779"/>
    <property type="match status" value="1"/>
</dbReference>
<evidence type="ECO:0000313" key="3">
    <source>
        <dbReference type="EMBL" id="CAB4845124.1"/>
    </source>
</evidence>
<name>A0A6J6N9L2_9ZZZZ</name>
<proteinExistence type="predicted"/>
<gene>
    <name evidence="1" type="ORF">UFOPK2342_01289</name>
    <name evidence="2" type="ORF">UFOPK2423_01643</name>
    <name evidence="3" type="ORF">UFOPK3266_01419</name>
</gene>
<accession>A0A6J6N9L2</accession>
<evidence type="ECO:0000313" key="1">
    <source>
        <dbReference type="EMBL" id="CAB4682809.1"/>
    </source>
</evidence>
<dbReference type="EMBL" id="CAEZXN010000065">
    <property type="protein sequence ID" value="CAB4709420.1"/>
    <property type="molecule type" value="Genomic_DNA"/>
</dbReference>
<protein>
    <submittedName>
        <fullName evidence="1">Unannotated protein</fullName>
    </submittedName>
</protein>
<dbReference type="AlphaFoldDB" id="A0A6J6N9L2"/>
<dbReference type="EMBL" id="CAFBAA010000047">
    <property type="protein sequence ID" value="CAB4845124.1"/>
    <property type="molecule type" value="Genomic_DNA"/>
</dbReference>
<reference evidence="1" key="1">
    <citation type="submission" date="2020-05" db="EMBL/GenBank/DDBJ databases">
        <authorList>
            <person name="Chiriac C."/>
            <person name="Salcher M."/>
            <person name="Ghai R."/>
            <person name="Kavagutti S V."/>
        </authorList>
    </citation>
    <scope>NUCLEOTIDE SEQUENCE</scope>
</reference>
<dbReference type="Pfam" id="PF05610">
    <property type="entry name" value="DUF779"/>
    <property type="match status" value="1"/>
</dbReference>
<evidence type="ECO:0000313" key="2">
    <source>
        <dbReference type="EMBL" id="CAB4709420.1"/>
    </source>
</evidence>
<dbReference type="InterPro" id="IPR008497">
    <property type="entry name" value="DUF779"/>
</dbReference>
<sequence length="135" mass="14977">MEEMPSRVELTSAAEELLRKLYAIHGPLMFHQSGGCCDGSSPMCYPAGEFRVGGADVKLSELKVADIPESIGFWMSATQFEYWKHTHLTVDVVDGRGGGFSLESPEGKRFLIRSRLFSDEEWAILESEVLPTGAY</sequence>